<dbReference type="InterPro" id="IPR041657">
    <property type="entry name" value="HTH_17"/>
</dbReference>
<evidence type="ECO:0000313" key="3">
    <source>
        <dbReference type="Proteomes" id="UP001500141"/>
    </source>
</evidence>
<dbReference type="NCBIfam" id="TIGR01764">
    <property type="entry name" value="excise"/>
    <property type="match status" value="1"/>
</dbReference>
<name>A0ABP8ZYG4_9FLAO</name>
<accession>A0ABP8ZYG4</accession>
<dbReference type="SUPFAM" id="SSF46955">
    <property type="entry name" value="Putative DNA-binding domain"/>
    <property type="match status" value="1"/>
</dbReference>
<dbReference type="Proteomes" id="UP001500141">
    <property type="component" value="Unassembled WGS sequence"/>
</dbReference>
<sequence length="124" mass="14394">MSSNISIPKVCNHCGKTYIAHKTTTRYCSHKCNSRDYKLKAKQDKIEKTLLEQQNIIVSKNETQILNPNSLLTKSYLSIQDTADLIGVSRWTINRMVKRGELQIHKFGRKKIIQKEQIENLFKS</sequence>
<comment type="caution">
    <text evidence="2">The sequence shown here is derived from an EMBL/GenBank/DDBJ whole genome shotgun (WGS) entry which is preliminary data.</text>
</comment>
<dbReference type="InterPro" id="IPR009061">
    <property type="entry name" value="DNA-bd_dom_put_sf"/>
</dbReference>
<reference evidence="3" key="1">
    <citation type="journal article" date="2019" name="Int. J. Syst. Evol. Microbiol.">
        <title>The Global Catalogue of Microorganisms (GCM) 10K type strain sequencing project: providing services to taxonomists for standard genome sequencing and annotation.</title>
        <authorList>
            <consortium name="The Broad Institute Genomics Platform"/>
            <consortium name="The Broad Institute Genome Sequencing Center for Infectious Disease"/>
            <person name="Wu L."/>
            <person name="Ma J."/>
        </authorList>
    </citation>
    <scope>NUCLEOTIDE SEQUENCE [LARGE SCALE GENOMIC DNA]</scope>
    <source>
        <strain evidence="3">JCM 18198</strain>
    </source>
</reference>
<evidence type="ECO:0000313" key="2">
    <source>
        <dbReference type="EMBL" id="GAA4769324.1"/>
    </source>
</evidence>
<dbReference type="InterPro" id="IPR010093">
    <property type="entry name" value="SinI_DNA-bd"/>
</dbReference>
<dbReference type="RefSeq" id="WP_264542209.1">
    <property type="nucleotide sequence ID" value="NZ_BAABIP010000017.1"/>
</dbReference>
<dbReference type="GO" id="GO:0003677">
    <property type="term" value="F:DNA binding"/>
    <property type="evidence" value="ECO:0007669"/>
    <property type="project" value="UniProtKB-KW"/>
</dbReference>
<keyword evidence="2" id="KW-0238">DNA-binding</keyword>
<organism evidence="2 3">
    <name type="scientific">Flavobacterium hankyongi</name>
    <dbReference type="NCBI Taxonomy" id="1176532"/>
    <lineage>
        <taxon>Bacteria</taxon>
        <taxon>Pseudomonadati</taxon>
        <taxon>Bacteroidota</taxon>
        <taxon>Flavobacteriia</taxon>
        <taxon>Flavobacteriales</taxon>
        <taxon>Flavobacteriaceae</taxon>
        <taxon>Flavobacterium</taxon>
    </lineage>
</organism>
<dbReference type="Pfam" id="PF12728">
    <property type="entry name" value="HTH_17"/>
    <property type="match status" value="1"/>
</dbReference>
<keyword evidence="3" id="KW-1185">Reference proteome</keyword>
<protein>
    <submittedName>
        <fullName evidence="2">DNA-binding protein</fullName>
    </submittedName>
</protein>
<evidence type="ECO:0000259" key="1">
    <source>
        <dbReference type="Pfam" id="PF12728"/>
    </source>
</evidence>
<gene>
    <name evidence="2" type="ORF">GCM10023230_19100</name>
</gene>
<proteinExistence type="predicted"/>
<dbReference type="EMBL" id="BAABIP010000017">
    <property type="protein sequence ID" value="GAA4769324.1"/>
    <property type="molecule type" value="Genomic_DNA"/>
</dbReference>
<feature type="domain" description="Helix-turn-helix" evidence="1">
    <location>
        <begin position="76"/>
        <end position="121"/>
    </location>
</feature>